<dbReference type="GO" id="GO:0032259">
    <property type="term" value="P:methylation"/>
    <property type="evidence" value="ECO:0007669"/>
    <property type="project" value="UniProtKB-KW"/>
</dbReference>
<evidence type="ECO:0000313" key="3">
    <source>
        <dbReference type="Proteomes" id="UP000078237"/>
    </source>
</evidence>
<evidence type="ECO:0000259" key="1">
    <source>
        <dbReference type="PROSITE" id="PS51184"/>
    </source>
</evidence>
<dbReference type="VEuPathDB" id="FungiDB:MMYC01_209535"/>
<dbReference type="InterPro" id="IPR003347">
    <property type="entry name" value="JmjC_dom"/>
</dbReference>
<organism evidence="2 3">
    <name type="scientific">Madurella mycetomatis</name>
    <dbReference type="NCBI Taxonomy" id="100816"/>
    <lineage>
        <taxon>Eukaryota</taxon>
        <taxon>Fungi</taxon>
        <taxon>Dikarya</taxon>
        <taxon>Ascomycota</taxon>
        <taxon>Pezizomycotina</taxon>
        <taxon>Sordariomycetes</taxon>
        <taxon>Sordariomycetidae</taxon>
        <taxon>Sordariales</taxon>
        <taxon>Sordariales incertae sedis</taxon>
        <taxon>Madurella</taxon>
    </lineage>
</organism>
<name>A0A175VST3_9PEZI</name>
<dbReference type="EMBL" id="LCTW02000359">
    <property type="protein sequence ID" value="KXX74372.1"/>
    <property type="molecule type" value="Genomic_DNA"/>
</dbReference>
<sequence>MSRSGTVVSGEISNDETSSAALPALAKWFTFSKQGGTADLTPYLKEHSGLILPYELVISPQTPISRLVSWLSNSTTSLHKHLASLLEHITLGHSETPPTTNPDASTPSEARFLRFEAPLALLAATLEFNKHHHHHRHQPLTQLYIAQAPLSLLPAPLLADVPTPALVRGAGRGDVYSSSIWLGLEPTYTPWHRDPNPNLFCQLRGRKAVRMLPPRRGEVLFREAVQRVRPGGGGASPRIRGEEMMHGRERRVLWEAVWGGGGDGDAPPGEMVEAVVEEGDALFIPLGWWHSHRTLSSKVIIINQLHGVSLDSQQTQSSYEKQLATGGIDNVAFPTGRVECVVEIHGDAVEFEYGRMTSEAHIISGGSSGMVASDIDLDTVNPREVGISKTVEFEVGVSGSRIQAPSPLP</sequence>
<dbReference type="Pfam" id="PF13621">
    <property type="entry name" value="Cupin_8"/>
    <property type="match status" value="1"/>
</dbReference>
<dbReference type="GO" id="GO:0008168">
    <property type="term" value="F:methyltransferase activity"/>
    <property type="evidence" value="ECO:0007669"/>
    <property type="project" value="UniProtKB-KW"/>
</dbReference>
<keyword evidence="3" id="KW-1185">Reference proteome</keyword>
<dbReference type="Gene3D" id="2.60.120.650">
    <property type="entry name" value="Cupin"/>
    <property type="match status" value="1"/>
</dbReference>
<dbReference type="PANTHER" id="PTHR12461:SF105">
    <property type="entry name" value="HYPOXIA-INDUCIBLE FACTOR 1-ALPHA INHIBITOR"/>
    <property type="match status" value="1"/>
</dbReference>
<protein>
    <submittedName>
        <fullName evidence="2">Lysine-specific demethylase JMJD5</fullName>
    </submittedName>
</protein>
<dbReference type="PANTHER" id="PTHR12461">
    <property type="entry name" value="HYPOXIA-INDUCIBLE FACTOR 1 ALPHA INHIBITOR-RELATED"/>
    <property type="match status" value="1"/>
</dbReference>
<comment type="caution">
    <text evidence="2">The sequence shown here is derived from an EMBL/GenBank/DDBJ whole genome shotgun (WGS) entry which is preliminary data.</text>
</comment>
<dbReference type="Proteomes" id="UP000078237">
    <property type="component" value="Unassembled WGS sequence"/>
</dbReference>
<reference evidence="2 3" key="1">
    <citation type="journal article" date="2016" name="Genome Announc.">
        <title>Genome Sequence of Madurella mycetomatis mm55, Isolated from a Human Mycetoma Case in Sudan.</title>
        <authorList>
            <person name="Smit S."/>
            <person name="Derks M.F."/>
            <person name="Bervoets S."/>
            <person name="Fahal A."/>
            <person name="van Leeuwen W."/>
            <person name="van Belkum A."/>
            <person name="van de Sande W.W."/>
        </authorList>
    </citation>
    <scope>NUCLEOTIDE SEQUENCE [LARGE SCALE GENOMIC DNA]</scope>
    <source>
        <strain evidence="3">mm55</strain>
    </source>
</reference>
<dbReference type="OrthoDB" id="263283at2759"/>
<proteinExistence type="predicted"/>
<accession>A0A175VST3</accession>
<dbReference type="AlphaFoldDB" id="A0A175VST3"/>
<dbReference type="InterPro" id="IPR041667">
    <property type="entry name" value="Cupin_8"/>
</dbReference>
<feature type="domain" description="JmjC" evidence="1">
    <location>
        <begin position="137"/>
        <end position="321"/>
    </location>
</feature>
<evidence type="ECO:0000313" key="2">
    <source>
        <dbReference type="EMBL" id="KXX74372.1"/>
    </source>
</evidence>
<dbReference type="SUPFAM" id="SSF51197">
    <property type="entry name" value="Clavaminate synthase-like"/>
    <property type="match status" value="1"/>
</dbReference>
<dbReference type="PROSITE" id="PS51184">
    <property type="entry name" value="JMJC"/>
    <property type="match status" value="1"/>
</dbReference>
<gene>
    <name evidence="2" type="ORF">MMYC01_209535</name>
</gene>